<evidence type="ECO:0000313" key="5">
    <source>
        <dbReference type="EMBL" id="OJI95629.1"/>
    </source>
</evidence>
<gene>
    <name evidence="5" type="ORF">PFRI_01420</name>
</gene>
<dbReference type="AlphaFoldDB" id="A0A1L9P262"/>
<proteinExistence type="predicted"/>
<accession>A0A1L9P262</accession>
<dbReference type="PANTHER" id="PTHR44943:SF4">
    <property type="entry name" value="TPR REPEAT-CONTAINING PROTEIN MJ0798"/>
    <property type="match status" value="1"/>
</dbReference>
<protein>
    <submittedName>
        <fullName evidence="5">Tetratricopeptide repeat protein</fullName>
    </submittedName>
</protein>
<dbReference type="Pfam" id="PF13181">
    <property type="entry name" value="TPR_8"/>
    <property type="match status" value="1"/>
</dbReference>
<evidence type="ECO:0000256" key="4">
    <source>
        <dbReference type="SAM" id="SignalP"/>
    </source>
</evidence>
<evidence type="ECO:0000256" key="3">
    <source>
        <dbReference type="PROSITE-ProRule" id="PRU00339"/>
    </source>
</evidence>
<dbReference type="OrthoDB" id="9815010at2"/>
<evidence type="ECO:0000256" key="1">
    <source>
        <dbReference type="ARBA" id="ARBA00022737"/>
    </source>
</evidence>
<feature type="repeat" description="TPR" evidence="3">
    <location>
        <begin position="100"/>
        <end position="133"/>
    </location>
</feature>
<dbReference type="RefSeq" id="WP_072628849.1">
    <property type="nucleotide sequence ID" value="NZ_MLCB01000010.1"/>
</dbReference>
<organism evidence="5 6">
    <name type="scientific">Planktotalea frisia</name>
    <dbReference type="NCBI Taxonomy" id="696762"/>
    <lineage>
        <taxon>Bacteria</taxon>
        <taxon>Pseudomonadati</taxon>
        <taxon>Pseudomonadota</taxon>
        <taxon>Alphaproteobacteria</taxon>
        <taxon>Rhodobacterales</taxon>
        <taxon>Paracoccaceae</taxon>
        <taxon>Planktotalea</taxon>
    </lineage>
</organism>
<dbReference type="SUPFAM" id="SSF48452">
    <property type="entry name" value="TPR-like"/>
    <property type="match status" value="1"/>
</dbReference>
<dbReference type="Gene3D" id="1.25.40.10">
    <property type="entry name" value="Tetratricopeptide repeat domain"/>
    <property type="match status" value="1"/>
</dbReference>
<dbReference type="PANTHER" id="PTHR44943">
    <property type="entry name" value="CELLULOSE SYNTHASE OPERON PROTEIN C"/>
    <property type="match status" value="1"/>
</dbReference>
<dbReference type="InterPro" id="IPR019734">
    <property type="entry name" value="TPR_rpt"/>
</dbReference>
<evidence type="ECO:0000256" key="2">
    <source>
        <dbReference type="ARBA" id="ARBA00022803"/>
    </source>
</evidence>
<dbReference type="EMBL" id="MLCB01000010">
    <property type="protein sequence ID" value="OJI95629.1"/>
    <property type="molecule type" value="Genomic_DNA"/>
</dbReference>
<sequence length="184" mass="20244">MKSYVIAALFACTASSAFAQCPAAPDHSLQLSELITSAQIATDERAAQAISNRMWELWADAPDARAQAFLDEGMSRREGYDFAGAISVFEDLIAYCPNYAEGYNQKAFAHFLRQEYDTALIELDKAIALSPNHIAAISGKALTLIGLQRDEEAQVALRKALALNPWLKERQFLKGEMPATKTDL</sequence>
<keyword evidence="1" id="KW-0677">Repeat</keyword>
<dbReference type="Proteomes" id="UP000184514">
    <property type="component" value="Unassembled WGS sequence"/>
</dbReference>
<name>A0A1L9P262_9RHOB</name>
<keyword evidence="4" id="KW-0732">Signal</keyword>
<comment type="caution">
    <text evidence="5">The sequence shown here is derived from an EMBL/GenBank/DDBJ whole genome shotgun (WGS) entry which is preliminary data.</text>
</comment>
<keyword evidence="6" id="KW-1185">Reference proteome</keyword>
<feature type="chain" id="PRO_5009887252" evidence="4">
    <location>
        <begin position="20"/>
        <end position="184"/>
    </location>
</feature>
<dbReference type="InterPro" id="IPR051685">
    <property type="entry name" value="Ycf3/AcsC/BcsC/TPR_MFPF"/>
</dbReference>
<feature type="signal peptide" evidence="4">
    <location>
        <begin position="1"/>
        <end position="19"/>
    </location>
</feature>
<keyword evidence="2 3" id="KW-0802">TPR repeat</keyword>
<dbReference type="SMART" id="SM00028">
    <property type="entry name" value="TPR"/>
    <property type="match status" value="3"/>
</dbReference>
<dbReference type="STRING" id="696762.PFRI_01420"/>
<dbReference type="PROSITE" id="PS50005">
    <property type="entry name" value="TPR"/>
    <property type="match status" value="1"/>
</dbReference>
<reference evidence="5 6" key="1">
    <citation type="submission" date="2016-10" db="EMBL/GenBank/DDBJ databases">
        <title>Genome sequence of Planktotalea frisia SH6-1.</title>
        <authorList>
            <person name="Poehlein A."/>
            <person name="Bakenhus I."/>
            <person name="Voget S."/>
            <person name="Brinkhoff T."/>
            <person name="Simon M."/>
        </authorList>
    </citation>
    <scope>NUCLEOTIDE SEQUENCE [LARGE SCALE GENOMIC DNA]</scope>
    <source>
        <strain evidence="5 6">SH6-1</strain>
    </source>
</reference>
<evidence type="ECO:0000313" key="6">
    <source>
        <dbReference type="Proteomes" id="UP000184514"/>
    </source>
</evidence>
<dbReference type="InterPro" id="IPR011990">
    <property type="entry name" value="TPR-like_helical_dom_sf"/>
</dbReference>